<gene>
    <name evidence="1" type="ordered locus">GDI1373</name>
</gene>
<dbReference type="EMBL" id="AM889285">
    <property type="protein sequence ID" value="CAP55316.1"/>
    <property type="molecule type" value="Genomic_DNA"/>
</dbReference>
<protein>
    <submittedName>
        <fullName evidence="1">Conserved protein</fullName>
    </submittedName>
</protein>
<dbReference type="AlphaFoldDB" id="A9HF41"/>
<dbReference type="InterPro" id="IPR011051">
    <property type="entry name" value="RmlC_Cupin_sf"/>
</dbReference>
<dbReference type="PANTHER" id="PTHR41517:SF1">
    <property type="entry name" value="CUPIN"/>
    <property type="match status" value="1"/>
</dbReference>
<evidence type="ECO:0000313" key="2">
    <source>
        <dbReference type="Proteomes" id="UP000001176"/>
    </source>
</evidence>
<dbReference type="KEGG" id="gdi:GDI1373"/>
<reference evidence="1 2" key="1">
    <citation type="journal article" date="2009" name="BMC Genomics">
        <title>Complete genome sequence of the sugarcane nitrogen-fixing endophyte Gluconacetobacter diazotrophicus Pal5.</title>
        <authorList>
            <person name="Bertalan M."/>
            <person name="Albano R."/>
            <person name="Padua V."/>
            <person name="Rouws L."/>
            <person name="Rojas C."/>
            <person name="Hemerly A."/>
            <person name="Teixeira K."/>
            <person name="Schwab S."/>
            <person name="Araujo J."/>
            <person name="Oliveira A."/>
            <person name="Franca L."/>
            <person name="Magalhaes V."/>
            <person name="Alqueres S."/>
            <person name="Cardoso A."/>
            <person name="Almeida W."/>
            <person name="Loureiro M.M."/>
            <person name="Nogueira E."/>
            <person name="Cidade D."/>
            <person name="Oliveira D."/>
            <person name="Simao T."/>
            <person name="Macedo J."/>
            <person name="Valadao A."/>
            <person name="Dreschsel M."/>
            <person name="Freitas F."/>
            <person name="Vidal M."/>
            <person name="Guedes H."/>
            <person name="Rodrigues E."/>
            <person name="Meneses C."/>
            <person name="Brioso P."/>
            <person name="Pozzer L."/>
            <person name="Figueiredo D."/>
            <person name="Montano H."/>
            <person name="Junior J."/>
            <person name="Filho G."/>
            <person name="Flores V."/>
            <person name="Ferreira B."/>
            <person name="Branco A."/>
            <person name="Gonzalez P."/>
            <person name="Guillobel H."/>
            <person name="Lemos M."/>
            <person name="Seibel L."/>
            <person name="Macedo J."/>
            <person name="Alves-Ferreira M."/>
            <person name="Sachetto-Martins G."/>
            <person name="Coelho A."/>
            <person name="Santos E."/>
            <person name="Amaral G."/>
            <person name="Neves A."/>
            <person name="Pacheco A.B."/>
            <person name="Carvalho D."/>
            <person name="Lery L."/>
            <person name="Bisch P."/>
            <person name="Rossle S.C."/>
            <person name="Urmenyi T."/>
            <person name="Kruger W.V."/>
            <person name="Martins O."/>
            <person name="Baldani J.I."/>
            <person name="Ferreira P.C."/>
        </authorList>
    </citation>
    <scope>NUCLEOTIDE SEQUENCE [LARGE SCALE GENOMIC DNA]</scope>
    <source>
        <strain evidence="2">ATCC 49037 / DSM 5601 / CCUG 37298 / CIP 103539 / LMG 7603 / PAl5</strain>
    </source>
</reference>
<dbReference type="Gene3D" id="2.60.120.10">
    <property type="entry name" value="Jelly Rolls"/>
    <property type="match status" value="2"/>
</dbReference>
<dbReference type="Proteomes" id="UP000001176">
    <property type="component" value="Chromosome"/>
</dbReference>
<dbReference type="InterPro" id="IPR014710">
    <property type="entry name" value="RmlC-like_jellyroll"/>
</dbReference>
<dbReference type="GO" id="GO:0051213">
    <property type="term" value="F:dioxygenase activity"/>
    <property type="evidence" value="ECO:0007669"/>
    <property type="project" value="InterPro"/>
</dbReference>
<proteinExistence type="predicted"/>
<dbReference type="CDD" id="cd02216">
    <property type="entry name" value="cupin_GDO-like_N"/>
    <property type="match status" value="1"/>
</dbReference>
<keyword evidence="2" id="KW-1185">Reference proteome</keyword>
<sequence length="350" mass="38764">MPDRAKLFSRTGRSAWRSPYPTVRVQSGKSQNRMAKRRGTQMLDRATMPVTRDAEWFEYSRAANPIRPGLTPRLPFMSWGPETWAEGPSRVIPLDLSEQLRCPGPATSPGLCAAFVRIDAGDTLRPEIAATSQVFYVVRGAGRTVPDAGHLPSVDWQRGDIVALPGGTDYAHAASDDATLYLVHDAPLLAYLGVRPDQARFEPTLYPAERTMDELRAVAASPEARSRSRVSVLLGNARFPATRTITHVIWTMFGLLPAQSVQKPHRHQSVALDYIVSCPDGCYTLIGEALDAQGQIINPIRQDWQSGMAFITPPGLWHAHYNESDEEAFLMPIQDAGLQTYLRSLDIRFA</sequence>
<evidence type="ECO:0000313" key="1">
    <source>
        <dbReference type="EMBL" id="CAP55316.1"/>
    </source>
</evidence>
<dbReference type="SUPFAM" id="SSF51182">
    <property type="entry name" value="RmlC-like cupins"/>
    <property type="match status" value="1"/>
</dbReference>
<name>A9HF41_GLUDA</name>
<accession>A9HF41</accession>
<organism evidence="1 2">
    <name type="scientific">Gluconacetobacter diazotrophicus (strain ATCC 49037 / DSM 5601 / CCUG 37298 / CIP 103539 / LMG 7603 / PAl5)</name>
    <dbReference type="NCBI Taxonomy" id="272568"/>
    <lineage>
        <taxon>Bacteria</taxon>
        <taxon>Pseudomonadati</taxon>
        <taxon>Pseudomonadota</taxon>
        <taxon>Alphaproteobacteria</taxon>
        <taxon>Acetobacterales</taxon>
        <taxon>Acetobacteraceae</taxon>
        <taxon>Gluconacetobacter</taxon>
    </lineage>
</organism>
<dbReference type="PANTHER" id="PTHR41517">
    <property type="entry name" value="1,2-DIOXYGENASE PROTEIN-RELATED"/>
    <property type="match status" value="1"/>
</dbReference>
<dbReference type="InterPro" id="IPR047183">
    <property type="entry name" value="GDO-like"/>
</dbReference>